<evidence type="ECO:0000313" key="11">
    <source>
        <dbReference type="EMBL" id="KUK17862.1"/>
    </source>
</evidence>
<dbReference type="SMR" id="A0A101EM35"/>
<feature type="domain" description="RecA family profile 1" evidence="10">
    <location>
        <begin position="1"/>
        <end position="155"/>
    </location>
</feature>
<dbReference type="GO" id="GO:0003684">
    <property type="term" value="F:damaged DNA binding"/>
    <property type="evidence" value="ECO:0007669"/>
    <property type="project" value="UniProtKB-UniRule"/>
</dbReference>
<keyword evidence="6 9" id="KW-0238">DNA-binding</keyword>
<dbReference type="GO" id="GO:0006281">
    <property type="term" value="P:DNA repair"/>
    <property type="evidence" value="ECO:0007669"/>
    <property type="project" value="UniProtKB-UniRule"/>
</dbReference>
<keyword evidence="3 9" id="KW-0547">Nucleotide-binding</keyword>
<dbReference type="Gene3D" id="3.40.50.300">
    <property type="entry name" value="P-loop containing nucleotide triphosphate hydrolases"/>
    <property type="match status" value="1"/>
</dbReference>
<evidence type="ECO:0000256" key="7">
    <source>
        <dbReference type="ARBA" id="ARBA00023172"/>
    </source>
</evidence>
<dbReference type="InterPro" id="IPR013632">
    <property type="entry name" value="Rad51_C"/>
</dbReference>
<keyword evidence="4 9" id="KW-0227">DNA damage</keyword>
<name>A0A101EM35_9EURY</name>
<proteinExistence type="inferred from homology"/>
<dbReference type="PANTHER" id="PTHR22942:SF47">
    <property type="entry name" value="DNA REPAIR AND RECOMBINATION PROTEIN RADB"/>
    <property type="match status" value="1"/>
</dbReference>
<evidence type="ECO:0000313" key="12">
    <source>
        <dbReference type="Proteomes" id="UP000053911"/>
    </source>
</evidence>
<evidence type="ECO:0000256" key="5">
    <source>
        <dbReference type="ARBA" id="ARBA00022840"/>
    </source>
</evidence>
<dbReference type="InterPro" id="IPR020588">
    <property type="entry name" value="RecA_ATP-bd"/>
</dbReference>
<comment type="function">
    <text evidence="8 9">Involved in DNA repair and in homologous recombination. May regulate the cleavage reactions of the branch-structured DNA. Has a very weak ATPase activity that is not stimulated by DNA. Binds DNA but does not promote DNA strands exchange.</text>
</comment>
<evidence type="ECO:0000256" key="8">
    <source>
        <dbReference type="ARBA" id="ARBA00024641"/>
    </source>
</evidence>
<dbReference type="GO" id="GO:0140664">
    <property type="term" value="F:ATP-dependent DNA damage sensor activity"/>
    <property type="evidence" value="ECO:0007669"/>
    <property type="project" value="InterPro"/>
</dbReference>
<dbReference type="SUPFAM" id="SSF52540">
    <property type="entry name" value="P-loop containing nucleoside triphosphate hydrolases"/>
    <property type="match status" value="1"/>
</dbReference>
<evidence type="ECO:0000256" key="9">
    <source>
        <dbReference type="HAMAP-Rule" id="MF_00350"/>
    </source>
</evidence>
<gene>
    <name evidence="9" type="primary">radB</name>
    <name evidence="11" type="ORF">XD54_0879</name>
</gene>
<dbReference type="Proteomes" id="UP000053911">
    <property type="component" value="Unassembled WGS sequence"/>
</dbReference>
<protein>
    <recommendedName>
        <fullName evidence="2 9">DNA repair and recombination protein RadB</fullName>
    </recommendedName>
</protein>
<dbReference type="SMART" id="SM00382">
    <property type="entry name" value="AAA"/>
    <property type="match status" value="1"/>
</dbReference>
<evidence type="ECO:0000256" key="4">
    <source>
        <dbReference type="ARBA" id="ARBA00022763"/>
    </source>
</evidence>
<dbReference type="InterPro" id="IPR003593">
    <property type="entry name" value="AAA+_ATPase"/>
</dbReference>
<dbReference type="RefSeq" id="WP_012766137.1">
    <property type="nucleotide sequence ID" value="NZ_LGFD01000013.1"/>
</dbReference>
<dbReference type="PROSITE" id="PS50162">
    <property type="entry name" value="RECA_2"/>
    <property type="match status" value="1"/>
</dbReference>
<dbReference type="PATRIC" id="fig|172049.5.peg.1712"/>
<evidence type="ECO:0000256" key="6">
    <source>
        <dbReference type="ARBA" id="ARBA00023125"/>
    </source>
</evidence>
<dbReference type="GeneID" id="8095077"/>
<comment type="caution">
    <text evidence="11">The sequence shown here is derived from an EMBL/GenBank/DDBJ whole genome shotgun (WGS) entry which is preliminary data.</text>
</comment>
<dbReference type="EMBL" id="LGFD01000013">
    <property type="protein sequence ID" value="KUK17862.1"/>
    <property type="molecule type" value="Genomic_DNA"/>
</dbReference>
<dbReference type="PIRSF" id="PIRSF003336">
    <property type="entry name" value="RadB"/>
    <property type="match status" value="1"/>
</dbReference>
<keyword evidence="7 9" id="KW-0233">DNA recombination</keyword>
<dbReference type="GO" id="GO:0006310">
    <property type="term" value="P:DNA recombination"/>
    <property type="evidence" value="ECO:0007669"/>
    <property type="project" value="UniProtKB-UniRule"/>
</dbReference>
<dbReference type="InterPro" id="IPR011939">
    <property type="entry name" value="DNA_repair_and_recomb_RadB"/>
</dbReference>
<organism evidence="11 12">
    <name type="scientific">Thermococcus sibiricus</name>
    <dbReference type="NCBI Taxonomy" id="172049"/>
    <lineage>
        <taxon>Archaea</taxon>
        <taxon>Methanobacteriati</taxon>
        <taxon>Methanobacteriota</taxon>
        <taxon>Thermococci</taxon>
        <taxon>Thermococcales</taxon>
        <taxon>Thermococcaceae</taxon>
        <taxon>Thermococcus</taxon>
    </lineage>
</organism>
<dbReference type="PRINTS" id="PR01874">
    <property type="entry name" value="DNAREPAIRADA"/>
</dbReference>
<comment type="similarity">
    <text evidence="1 9">Belongs to the eukaryotic RecA-like protein family. RadB subfamily.</text>
</comment>
<reference evidence="12" key="1">
    <citation type="journal article" date="2015" name="MBio">
        <title>Genome-Resolved Metagenomic Analysis Reveals Roles for Candidate Phyla and Other Microbial Community Members in Biogeochemical Transformations in Oil Reservoirs.</title>
        <authorList>
            <person name="Hu P."/>
            <person name="Tom L."/>
            <person name="Singh A."/>
            <person name="Thomas B.C."/>
            <person name="Baker B.J."/>
            <person name="Piceno Y.M."/>
            <person name="Andersen G.L."/>
            <person name="Banfield J.F."/>
        </authorList>
    </citation>
    <scope>NUCLEOTIDE SEQUENCE [LARGE SCALE GENOMIC DNA]</scope>
</reference>
<evidence type="ECO:0000259" key="10">
    <source>
        <dbReference type="PROSITE" id="PS50162"/>
    </source>
</evidence>
<sequence>MLTTGSKNLDALLGGGIDKGILTQVYGPFATGKTTLAMQIGLLNEGKVAYIDTEGGFSPERLAKMVESRGMDSNSTLQKFLIFEAFDFKEQKKTISNLKKIVNEKFSMIVVDSITNHYRVEEKKSSMTTDLGKQLQVLLWLARKYNLAVIVTNQVYFDSKQNALKPLAEHIMGYKCKDILRLEKLRPGLRIAVLERHRFKPEGGIVHFEITDKGIEDIEKIKSSQTTL</sequence>
<dbReference type="PANTHER" id="PTHR22942">
    <property type="entry name" value="RECA/RAD51/RADA DNA STRAND-PAIRING FAMILY MEMBER"/>
    <property type="match status" value="1"/>
</dbReference>
<dbReference type="InterPro" id="IPR027417">
    <property type="entry name" value="P-loop_NTPase"/>
</dbReference>
<dbReference type="AlphaFoldDB" id="A0A101EM35"/>
<accession>A0A101EM35</accession>
<dbReference type="GO" id="GO:0005524">
    <property type="term" value="F:ATP binding"/>
    <property type="evidence" value="ECO:0007669"/>
    <property type="project" value="UniProtKB-UniRule"/>
</dbReference>
<dbReference type="OMA" id="GNTLEHW"/>
<evidence type="ECO:0000256" key="2">
    <source>
        <dbReference type="ARBA" id="ARBA00018143"/>
    </source>
</evidence>
<dbReference type="NCBIfam" id="TIGR02237">
    <property type="entry name" value="recomb_radB"/>
    <property type="match status" value="1"/>
</dbReference>
<keyword evidence="5 9" id="KW-0067">ATP-binding</keyword>
<evidence type="ECO:0000256" key="3">
    <source>
        <dbReference type="ARBA" id="ARBA00022741"/>
    </source>
</evidence>
<evidence type="ECO:0000256" key="1">
    <source>
        <dbReference type="ARBA" id="ARBA00006876"/>
    </source>
</evidence>
<dbReference type="HAMAP" id="MF_00350">
    <property type="entry name" value="RadB"/>
    <property type="match status" value="1"/>
</dbReference>
<dbReference type="Pfam" id="PF08423">
    <property type="entry name" value="Rad51"/>
    <property type="match status" value="1"/>
</dbReference>